<dbReference type="AlphaFoldDB" id="A0A849I8Y3"/>
<organism evidence="2 3">
    <name type="scientific">Enterovirga aerilata</name>
    <dbReference type="NCBI Taxonomy" id="2730920"/>
    <lineage>
        <taxon>Bacteria</taxon>
        <taxon>Pseudomonadati</taxon>
        <taxon>Pseudomonadota</taxon>
        <taxon>Alphaproteobacteria</taxon>
        <taxon>Hyphomicrobiales</taxon>
        <taxon>Methylobacteriaceae</taxon>
        <taxon>Enterovirga</taxon>
    </lineage>
</organism>
<feature type="region of interest" description="Disordered" evidence="1">
    <location>
        <begin position="1"/>
        <end position="26"/>
    </location>
</feature>
<dbReference type="EMBL" id="JABEPP010000002">
    <property type="protein sequence ID" value="NNM72457.1"/>
    <property type="molecule type" value="Genomic_DNA"/>
</dbReference>
<gene>
    <name evidence="2" type="ORF">HJG44_08645</name>
</gene>
<protein>
    <submittedName>
        <fullName evidence="2">Uncharacterized protein</fullName>
    </submittedName>
</protein>
<evidence type="ECO:0000313" key="3">
    <source>
        <dbReference type="Proteomes" id="UP000564885"/>
    </source>
</evidence>
<dbReference type="Proteomes" id="UP000564885">
    <property type="component" value="Unassembled WGS sequence"/>
</dbReference>
<dbReference type="RefSeq" id="WP_171217924.1">
    <property type="nucleotide sequence ID" value="NZ_JABEPP010000002.1"/>
</dbReference>
<evidence type="ECO:0000313" key="2">
    <source>
        <dbReference type="EMBL" id="NNM72457.1"/>
    </source>
</evidence>
<accession>A0A849I8Y3</accession>
<reference evidence="2 3" key="1">
    <citation type="submission" date="2020-04" db="EMBL/GenBank/DDBJ databases">
        <title>Enterovirga sp. isolate from soil.</title>
        <authorList>
            <person name="Chea S."/>
            <person name="Kim D.-U."/>
        </authorList>
    </citation>
    <scope>NUCLEOTIDE SEQUENCE [LARGE SCALE GENOMIC DNA]</scope>
    <source>
        <strain evidence="2 3">DB1703</strain>
    </source>
</reference>
<proteinExistence type="predicted"/>
<evidence type="ECO:0000256" key="1">
    <source>
        <dbReference type="SAM" id="MobiDB-lite"/>
    </source>
</evidence>
<sequence length="155" mass="18307">MKRADQSIRPLSEQAETTRKRWNGAGRNPSITVRQVEVAAEVAVGAQLRFPELTEEEILAFVAGNPWRFARTMPQYPHWYCLIEKVAEEDRLTFCRFARQIRRRGYRQRFRKRWQTYYDVGPDKFWVIGYGKLDDPRDVDDVILINRAPKGDAYP</sequence>
<name>A0A849I8Y3_9HYPH</name>
<keyword evidence="3" id="KW-1185">Reference proteome</keyword>
<comment type="caution">
    <text evidence="2">The sequence shown here is derived from an EMBL/GenBank/DDBJ whole genome shotgun (WGS) entry which is preliminary data.</text>
</comment>